<evidence type="ECO:0000259" key="1">
    <source>
        <dbReference type="Pfam" id="PF24793"/>
    </source>
</evidence>
<organism evidence="2 3">
    <name type="scientific">Halapricum desulfuricans</name>
    <dbReference type="NCBI Taxonomy" id="2841257"/>
    <lineage>
        <taxon>Archaea</taxon>
        <taxon>Methanobacteriati</taxon>
        <taxon>Methanobacteriota</taxon>
        <taxon>Stenosarchaea group</taxon>
        <taxon>Halobacteria</taxon>
        <taxon>Halobacteriales</taxon>
        <taxon>Haloarculaceae</taxon>
        <taxon>Halapricum</taxon>
    </lineage>
</organism>
<protein>
    <submittedName>
        <fullName evidence="2">Glycosyl hydrolase family 32</fullName>
    </submittedName>
</protein>
<dbReference type="SUPFAM" id="SSF75005">
    <property type="entry name" value="Arabinanase/levansucrase/invertase"/>
    <property type="match status" value="1"/>
</dbReference>
<accession>A0A897NAB9</accession>
<dbReference type="GO" id="GO:0016787">
    <property type="term" value="F:hydrolase activity"/>
    <property type="evidence" value="ECO:0007669"/>
    <property type="project" value="UniProtKB-KW"/>
</dbReference>
<evidence type="ECO:0000313" key="2">
    <source>
        <dbReference type="EMBL" id="QSG11350.1"/>
    </source>
</evidence>
<dbReference type="InterPro" id="IPR056442">
    <property type="entry name" value="GINT1_N"/>
</dbReference>
<keyword evidence="2" id="KW-0378">Hydrolase</keyword>
<sequence>MAPPLSPEPAAANPILTASMLGSDVEFVADPFLYLVDDWHLFVEVYRPAREPPAAIGHLRSGDRGRTWRYSGIVLNPGIHLAFPYVFDWDGHHYMLPDPWSEHPGVAADYTLYRATDFPTAWEPVATPITSDEELHDCVLLRRDGLWWALAGGGGALYAYHSRTLEADDWAPHRENPVVTGRPEAVRPAGRPIATDDGAIVFFQDCSRRYGERVWAYEVTHLTATDYRDERVGSGPVLGPAGGVGWNSGRMHHLDAWLFEDRWLCAVDGNIGLGKPVFGDHWAIGFYEQRH</sequence>
<dbReference type="AlphaFoldDB" id="A0A897NAB9"/>
<gene>
    <name evidence="2" type="ORF">HSBGL_0920</name>
</gene>
<reference evidence="2" key="1">
    <citation type="submission" date="2020-11" db="EMBL/GenBank/DDBJ databases">
        <title>Carbohydrate-dependent, anaerobic sulfur respiration: A novel catabolism in halophilic archaea.</title>
        <authorList>
            <person name="Sorokin D.Y."/>
            <person name="Messina E."/>
            <person name="Smedile F."/>
            <person name="La Cono V."/>
            <person name="Hallsworth J.E."/>
            <person name="Yakimov M.M."/>
        </authorList>
    </citation>
    <scope>NUCLEOTIDE SEQUENCE</scope>
    <source>
        <strain evidence="2">HSR-Bgl</strain>
    </source>
</reference>
<dbReference type="Pfam" id="PF24793">
    <property type="entry name" value="GINT1_N"/>
    <property type="match status" value="1"/>
</dbReference>
<evidence type="ECO:0000313" key="3">
    <source>
        <dbReference type="Proteomes" id="UP000663305"/>
    </source>
</evidence>
<dbReference type="Proteomes" id="UP000663305">
    <property type="component" value="Chromosome"/>
</dbReference>
<proteinExistence type="predicted"/>
<dbReference type="InterPro" id="IPR023296">
    <property type="entry name" value="Glyco_hydro_beta-prop_sf"/>
</dbReference>
<name>A0A897NAB9_9EURY</name>
<feature type="domain" description="Glucosamine inositolphosphorylceramide transferase 1 N-terminal" evidence="1">
    <location>
        <begin position="11"/>
        <end position="269"/>
    </location>
</feature>
<dbReference type="EMBL" id="CP064789">
    <property type="protein sequence ID" value="QSG11350.1"/>
    <property type="molecule type" value="Genomic_DNA"/>
</dbReference>